<dbReference type="OrthoDB" id="214301at2"/>
<sequence length="100" mass="11763">MKIYAVERPEIVPLEMPSRFRLEIVYFMTPPGQDRAPATLPPDEYFIDKTEAAKWLDDLVVPVVSPLDARAKAEIELTDYHEEFLEWLVTREIERVRVEM</sequence>
<dbReference type="KEGG" id="psl:Psta_1394"/>
<proteinExistence type="predicted"/>
<evidence type="ECO:0000313" key="1">
    <source>
        <dbReference type="EMBL" id="ADB16070.1"/>
    </source>
</evidence>
<gene>
    <name evidence="1" type="ordered locus">Psta_1394</name>
</gene>
<keyword evidence="2" id="KW-1185">Reference proteome</keyword>
<organism evidence="1 2">
    <name type="scientific">Pirellula staleyi (strain ATCC 27377 / DSM 6068 / ICPB 4128)</name>
    <name type="common">Pirella staleyi</name>
    <dbReference type="NCBI Taxonomy" id="530564"/>
    <lineage>
        <taxon>Bacteria</taxon>
        <taxon>Pseudomonadati</taxon>
        <taxon>Planctomycetota</taxon>
        <taxon>Planctomycetia</taxon>
        <taxon>Pirellulales</taxon>
        <taxon>Pirellulaceae</taxon>
        <taxon>Pirellula</taxon>
    </lineage>
</organism>
<dbReference type="Proteomes" id="UP000001887">
    <property type="component" value="Chromosome"/>
</dbReference>
<name>D2QWW6_PIRSD</name>
<dbReference type="HOGENOM" id="CLU_2219560_0_0_0"/>
<dbReference type="STRING" id="530564.Psta_1394"/>
<evidence type="ECO:0000313" key="2">
    <source>
        <dbReference type="Proteomes" id="UP000001887"/>
    </source>
</evidence>
<accession>D2QWW6</accession>
<dbReference type="eggNOG" id="ENOG5033I2E">
    <property type="taxonomic scope" value="Bacteria"/>
</dbReference>
<dbReference type="AlphaFoldDB" id="D2QWW6"/>
<dbReference type="EMBL" id="CP001848">
    <property type="protein sequence ID" value="ADB16070.1"/>
    <property type="molecule type" value="Genomic_DNA"/>
</dbReference>
<protein>
    <submittedName>
        <fullName evidence="1">Uncharacterized protein</fullName>
    </submittedName>
</protein>
<reference evidence="1 2" key="1">
    <citation type="journal article" date="2009" name="Stand. Genomic Sci.">
        <title>Complete genome sequence of Pirellula staleyi type strain (ATCC 27377).</title>
        <authorList>
            <person name="Clum A."/>
            <person name="Tindall B.J."/>
            <person name="Sikorski J."/>
            <person name="Ivanova N."/>
            <person name="Mavrommatis K."/>
            <person name="Lucas S."/>
            <person name="Glavina del Rio T."/>
            <person name="Nolan M."/>
            <person name="Chen F."/>
            <person name="Tice H."/>
            <person name="Pitluck S."/>
            <person name="Cheng J.F."/>
            <person name="Chertkov O."/>
            <person name="Brettin T."/>
            <person name="Han C."/>
            <person name="Detter J.C."/>
            <person name="Kuske C."/>
            <person name="Bruce D."/>
            <person name="Goodwin L."/>
            <person name="Ovchinikova G."/>
            <person name="Pati A."/>
            <person name="Mikhailova N."/>
            <person name="Chen A."/>
            <person name="Palaniappan K."/>
            <person name="Land M."/>
            <person name="Hauser L."/>
            <person name="Chang Y.J."/>
            <person name="Jeffries C.D."/>
            <person name="Chain P."/>
            <person name="Rohde M."/>
            <person name="Goker M."/>
            <person name="Bristow J."/>
            <person name="Eisen J.A."/>
            <person name="Markowitz V."/>
            <person name="Hugenholtz P."/>
            <person name="Kyrpides N.C."/>
            <person name="Klenk H.P."/>
            <person name="Lapidus A."/>
        </authorList>
    </citation>
    <scope>NUCLEOTIDE SEQUENCE [LARGE SCALE GENOMIC DNA]</scope>
    <source>
        <strain evidence="2">ATCC 27377 / DSM 6068 / ICPB 4128</strain>
    </source>
</reference>